<keyword evidence="3" id="KW-0233">DNA recombination</keyword>
<protein>
    <recommendedName>
        <fullName evidence="5">Tyr recombinase domain-containing protein</fullName>
    </recommendedName>
</protein>
<dbReference type="InterPro" id="IPR050090">
    <property type="entry name" value="Tyrosine_recombinase_XerCD"/>
</dbReference>
<dbReference type="InterPro" id="IPR002104">
    <property type="entry name" value="Integrase_catalytic"/>
</dbReference>
<dbReference type="GeneID" id="35125013"/>
<dbReference type="PANTHER" id="PTHR30349">
    <property type="entry name" value="PHAGE INTEGRASE-RELATED"/>
    <property type="match status" value="1"/>
</dbReference>
<evidence type="ECO:0000313" key="7">
    <source>
        <dbReference type="Proteomes" id="UP000232631"/>
    </source>
</evidence>
<dbReference type="GO" id="GO:0015074">
    <property type="term" value="P:DNA integration"/>
    <property type="evidence" value="ECO:0007669"/>
    <property type="project" value="UniProtKB-KW"/>
</dbReference>
<sequence>MKVENDPLFKDFCLVRNLASPSVKLYRLALEKYTDFTEMSLDNLITEAEDEEDTVPRLRKRKITKYLSGFKEHLNQGDLSSYYTNHQVGLVRTFYGEFDIQLPKSHWRKSRSDKKQENIEDLPTKDDIKRSLDHSKTTYRAIILLMLSSGMSRSEIASLTFKHYYDAIPLDISPKTLNELIKKVEVDNLILYWKLKRVKTGKYYFTFSSPETSDYILRYLKELYRGHPNYIPKPEDTFFRLDNHPINPDNLSQMFKRINQRAGLKRANGNLTVRPHLLRKFFSTTLERNRFPHLYTRWLMGHSVDSTTEAYFKADPEAVKEEYKQVVDHLTITQDIKFKPVTTEGYDQLLKELREKDKDYKILENRLEILEGIVQDKAVQNELNKR</sequence>
<dbReference type="CDD" id="cd00397">
    <property type="entry name" value="DNA_BRE_C"/>
    <property type="match status" value="1"/>
</dbReference>
<dbReference type="EMBL" id="CP017768">
    <property type="protein sequence ID" value="AUB59379.1"/>
    <property type="molecule type" value="Genomic_DNA"/>
</dbReference>
<accession>A0A2H4VMQ9</accession>
<evidence type="ECO:0000256" key="3">
    <source>
        <dbReference type="ARBA" id="ARBA00023172"/>
    </source>
</evidence>
<evidence type="ECO:0000256" key="1">
    <source>
        <dbReference type="ARBA" id="ARBA00022908"/>
    </source>
</evidence>
<evidence type="ECO:0000313" key="6">
    <source>
        <dbReference type="EMBL" id="AUB59379.1"/>
    </source>
</evidence>
<keyword evidence="7" id="KW-1185">Reference proteome</keyword>
<dbReference type="KEGG" id="msub:BK009_00990"/>
<keyword evidence="1" id="KW-0229">DNA integration</keyword>
<dbReference type="PANTHER" id="PTHR30349:SF41">
    <property type="entry name" value="INTEGRASE_RECOMBINASE PROTEIN MJ0367-RELATED"/>
    <property type="match status" value="1"/>
</dbReference>
<proteinExistence type="predicted"/>
<dbReference type="RefSeq" id="WP_100908786.1">
    <property type="nucleotide sequence ID" value="NZ_CP017768.1"/>
</dbReference>
<dbReference type="Gene3D" id="1.10.443.10">
    <property type="entry name" value="Intergrase catalytic core"/>
    <property type="match status" value="1"/>
</dbReference>
<dbReference type="SUPFAM" id="SSF56349">
    <property type="entry name" value="DNA breaking-rejoining enzymes"/>
    <property type="match status" value="1"/>
</dbReference>
<dbReference type="InterPro" id="IPR011010">
    <property type="entry name" value="DNA_brk_join_enz"/>
</dbReference>
<dbReference type="PROSITE" id="PS51898">
    <property type="entry name" value="TYR_RECOMBINASE"/>
    <property type="match status" value="1"/>
</dbReference>
<evidence type="ECO:0000256" key="4">
    <source>
        <dbReference type="SAM" id="Coils"/>
    </source>
</evidence>
<reference evidence="6 7" key="1">
    <citation type="submission" date="2016-10" db="EMBL/GenBank/DDBJ databases">
        <title>Comparative genomics between deep and shallow subseafloor isolates.</title>
        <authorList>
            <person name="Ishii S."/>
            <person name="Miller J.R."/>
            <person name="Sutton G."/>
            <person name="Suzuki S."/>
            <person name="Methe B."/>
            <person name="Inagaki F."/>
            <person name="Imachi H."/>
        </authorList>
    </citation>
    <scope>NUCLEOTIDE SEQUENCE [LARGE SCALE GENOMIC DNA]</scope>
    <source>
        <strain evidence="6 7">A8p</strain>
    </source>
</reference>
<feature type="domain" description="Tyr recombinase" evidence="5">
    <location>
        <begin position="117"/>
        <end position="324"/>
    </location>
</feature>
<keyword evidence="2" id="KW-0238">DNA-binding</keyword>
<evidence type="ECO:0000256" key="2">
    <source>
        <dbReference type="ARBA" id="ARBA00023125"/>
    </source>
</evidence>
<dbReference type="InterPro" id="IPR013762">
    <property type="entry name" value="Integrase-like_cat_sf"/>
</dbReference>
<dbReference type="Pfam" id="PF00589">
    <property type="entry name" value="Phage_integrase"/>
    <property type="match status" value="1"/>
</dbReference>
<dbReference type="GO" id="GO:0003677">
    <property type="term" value="F:DNA binding"/>
    <property type="evidence" value="ECO:0007669"/>
    <property type="project" value="UniProtKB-KW"/>
</dbReference>
<keyword evidence="4" id="KW-0175">Coiled coil</keyword>
<dbReference type="GO" id="GO:0006310">
    <property type="term" value="P:DNA recombination"/>
    <property type="evidence" value="ECO:0007669"/>
    <property type="project" value="UniProtKB-KW"/>
</dbReference>
<gene>
    <name evidence="6" type="ORF">BK009_00990</name>
</gene>
<name>A0A2H4VMQ9_9EURY</name>
<feature type="coiled-coil region" evidence="4">
    <location>
        <begin position="346"/>
        <end position="373"/>
    </location>
</feature>
<dbReference type="AlphaFoldDB" id="A0A2H4VMQ9"/>
<dbReference type="Proteomes" id="UP000232631">
    <property type="component" value="Chromosome"/>
</dbReference>
<organism evidence="6 7">
    <name type="scientific">Methanobacterium subterraneum</name>
    <dbReference type="NCBI Taxonomy" id="59277"/>
    <lineage>
        <taxon>Archaea</taxon>
        <taxon>Methanobacteriati</taxon>
        <taxon>Methanobacteriota</taxon>
        <taxon>Methanomada group</taxon>
        <taxon>Methanobacteria</taxon>
        <taxon>Methanobacteriales</taxon>
        <taxon>Methanobacteriaceae</taxon>
        <taxon>Methanobacterium</taxon>
    </lineage>
</organism>
<evidence type="ECO:0000259" key="5">
    <source>
        <dbReference type="PROSITE" id="PS51898"/>
    </source>
</evidence>